<protein>
    <submittedName>
        <fullName evidence="1">Uncharacterized protein</fullName>
    </submittedName>
</protein>
<evidence type="ECO:0000313" key="1">
    <source>
        <dbReference type="EMBL" id="KAJ8127367.1"/>
    </source>
</evidence>
<dbReference type="Proteomes" id="UP001153332">
    <property type="component" value="Unassembled WGS sequence"/>
</dbReference>
<sequence length="815" mass="89210">MIWGPVGCGKSTLLRCLLGEAPLTQGSVSLSTYRIAYCAQSPWLPGGTIRQIITGPEETRDERFYRQVLEACCLTHDLDTLPNGEETQIGSRGLNLSGGLAQRVSLARAVFSRCNIALLDGTFDALDGTTEKTIIGNLLGPTGLFRRLRTTVVLTANSTQYFPLTDHVVVLGVDGVAEQGPWQSLGTESTTIRKYEIQKQLIPEAPVVAVEKKEADVDLERYKRSGDIALYVYYFRLAGYINLALLVGWAAAYAFFVSVPQLWLKMWTESQGNNAGYYIMGFLLLCILALVSTHGTIWATVIRLAPRSGIQVHQHLLNIVMGAPLSFFSTAENGSILNRFGQDIEYVDQELPMNMASVSNQIFKLAAQISLLYAAEKLLALSLPVSFLASYFVQRTFMRSSRQLQLLELESRSAIFSDFLKSVEGLTSIRAFGWRRHVVKENVQNLNASQKAEFLRLSLQRWLNLALDLIGAAMAVIVVATITTHRDRISPGQAGVALNVMLVANATLLELVDGWTTMELNLGAMARVRSLEQRLGSQQECFKYVASEPPPSWPSRGALRFKGATAVYQTGGVALNNVSLDIDAGKKVMIHGRTGSGKSSFIIALLRMLDLRAGSIELDGIDISTVNPETLRQRCFVTVTQDALLLANETLRFNLDPEGSLADECVVEKLTRLGLWSLLVRDDDALGNSDINSGDERTGVSSKYRILDTSIADMPEFSAGQRQLLALCRALIRIDSPQLKNIRPVILLDEPTSSLDIATESAVLDIIDQEFTSKGHTVILVTHRLGGFVEHAGSDIVVSMSDGCLSRLGGEALSG</sequence>
<dbReference type="EMBL" id="JAPUUL010001452">
    <property type="protein sequence ID" value="KAJ8127367.1"/>
    <property type="molecule type" value="Genomic_DNA"/>
</dbReference>
<organism evidence="1 2">
    <name type="scientific">Lasiodiplodia mahajangana</name>
    <dbReference type="NCBI Taxonomy" id="1108764"/>
    <lineage>
        <taxon>Eukaryota</taxon>
        <taxon>Fungi</taxon>
        <taxon>Dikarya</taxon>
        <taxon>Ascomycota</taxon>
        <taxon>Pezizomycotina</taxon>
        <taxon>Dothideomycetes</taxon>
        <taxon>Dothideomycetes incertae sedis</taxon>
        <taxon>Botryosphaeriales</taxon>
        <taxon>Botryosphaeriaceae</taxon>
        <taxon>Lasiodiplodia</taxon>
    </lineage>
</organism>
<accession>A0ACC2JJ26</accession>
<name>A0ACC2JJ26_9PEZI</name>
<comment type="caution">
    <text evidence="1">The sequence shown here is derived from an EMBL/GenBank/DDBJ whole genome shotgun (WGS) entry which is preliminary data.</text>
</comment>
<evidence type="ECO:0000313" key="2">
    <source>
        <dbReference type="Proteomes" id="UP001153332"/>
    </source>
</evidence>
<reference evidence="1" key="1">
    <citation type="submission" date="2022-12" db="EMBL/GenBank/DDBJ databases">
        <title>Genome Sequence of Lasiodiplodia mahajangana.</title>
        <authorList>
            <person name="Buettner E."/>
        </authorList>
    </citation>
    <scope>NUCLEOTIDE SEQUENCE</scope>
    <source>
        <strain evidence="1">VT137</strain>
    </source>
</reference>
<gene>
    <name evidence="1" type="ORF">O1611_g6267</name>
</gene>
<proteinExistence type="predicted"/>
<keyword evidence="2" id="KW-1185">Reference proteome</keyword>